<dbReference type="OrthoDB" id="2129362at2759"/>
<sequence length="461" mass="52121">MSRAPSGQLGVFRGIRESLGTPSSFDQAADANLVIRIKPTQQLFPSDVVKSRMRESNATTELNLSQHASVKAGSETDDYEKSSIGTSDDNFDPSRDPDPREITAAAVQHWEANKENYPVFDMQQSRGDPGTDDCDINTVTGKLIPPVRYIKLQRDSKEQAHIRRRMDLTSGGHIARELARRQTLKEEIQRREQEAQYINQAIIQEETWPNAGCTLRPVATKDFQVIAEIINLEMKQGQDSQIFISSNKVDPAHIATLYNACLAKHRPFVVAVPSPGQIPNRAGWSKAEEDEYQEFLKFKEARNASQSPNILGFAFIADSRQGFLGGACPGSRFTGQIKLVVHPSHRRKLIGTALLDRILMCASIYHRSLIDYTWDCSEARRTYEYVSAHNQQKYNKLYLETFLIGGEDPRMAGISRLLEKFDFERVAHFKDAVKHGNQPGIWKDLIVWELETRLTSEIVED</sequence>
<dbReference type="InterPro" id="IPR016181">
    <property type="entry name" value="Acyl_CoA_acyltransferase"/>
</dbReference>
<feature type="region of interest" description="Disordered" evidence="2">
    <location>
        <begin position="54"/>
        <end position="97"/>
    </location>
</feature>
<dbReference type="EMBL" id="JAAGWQ010000278">
    <property type="protein sequence ID" value="KAF5657569.1"/>
    <property type="molecule type" value="Genomic_DNA"/>
</dbReference>
<gene>
    <name evidence="3" type="ORF">FHETE_10375</name>
</gene>
<comment type="caution">
    <text evidence="3">The sequence shown here is derived from an EMBL/GenBank/DDBJ whole genome shotgun (WGS) entry which is preliminary data.</text>
</comment>
<keyword evidence="3" id="KW-0808">Transferase</keyword>
<feature type="compositionally biased region" description="Polar residues" evidence="2">
    <location>
        <begin position="56"/>
        <end position="68"/>
    </location>
</feature>
<proteinExistence type="predicted"/>
<keyword evidence="4" id="KW-1185">Reference proteome</keyword>
<name>A0A8H5SVA8_FUSHE</name>
<keyword evidence="1" id="KW-0175">Coiled coil</keyword>
<protein>
    <submittedName>
        <fullName evidence="3">Acyl n-acyltransferase</fullName>
    </submittedName>
</protein>
<evidence type="ECO:0000256" key="1">
    <source>
        <dbReference type="SAM" id="Coils"/>
    </source>
</evidence>
<dbReference type="Gene3D" id="3.40.630.30">
    <property type="match status" value="1"/>
</dbReference>
<accession>A0A8H5SVA8</accession>
<feature type="coiled-coil region" evidence="1">
    <location>
        <begin position="174"/>
        <end position="201"/>
    </location>
</feature>
<evidence type="ECO:0000313" key="4">
    <source>
        <dbReference type="Proteomes" id="UP000567885"/>
    </source>
</evidence>
<dbReference type="SUPFAM" id="SSF55729">
    <property type="entry name" value="Acyl-CoA N-acyltransferases (Nat)"/>
    <property type="match status" value="1"/>
</dbReference>
<evidence type="ECO:0000256" key="2">
    <source>
        <dbReference type="SAM" id="MobiDB-lite"/>
    </source>
</evidence>
<keyword evidence="3" id="KW-0012">Acyltransferase</keyword>
<organism evidence="3 4">
    <name type="scientific">Fusarium heterosporum</name>
    <dbReference type="NCBI Taxonomy" id="42747"/>
    <lineage>
        <taxon>Eukaryota</taxon>
        <taxon>Fungi</taxon>
        <taxon>Dikarya</taxon>
        <taxon>Ascomycota</taxon>
        <taxon>Pezizomycotina</taxon>
        <taxon>Sordariomycetes</taxon>
        <taxon>Hypocreomycetidae</taxon>
        <taxon>Hypocreales</taxon>
        <taxon>Nectriaceae</taxon>
        <taxon>Fusarium</taxon>
        <taxon>Fusarium heterosporum species complex</taxon>
    </lineage>
</organism>
<reference evidence="3 4" key="1">
    <citation type="submission" date="2020-05" db="EMBL/GenBank/DDBJ databases">
        <title>Identification and distribution of gene clusters putatively required for synthesis of sphingolipid metabolism inhibitors in phylogenetically diverse species of the filamentous fungus Fusarium.</title>
        <authorList>
            <person name="Kim H.-S."/>
            <person name="Busman M."/>
            <person name="Brown D.W."/>
            <person name="Divon H."/>
            <person name="Uhlig S."/>
            <person name="Proctor R.H."/>
        </authorList>
    </citation>
    <scope>NUCLEOTIDE SEQUENCE [LARGE SCALE GENOMIC DNA]</scope>
    <source>
        <strain evidence="3 4">NRRL 20693</strain>
    </source>
</reference>
<dbReference type="GO" id="GO:0016746">
    <property type="term" value="F:acyltransferase activity"/>
    <property type="evidence" value="ECO:0007669"/>
    <property type="project" value="UniProtKB-KW"/>
</dbReference>
<evidence type="ECO:0000313" key="3">
    <source>
        <dbReference type="EMBL" id="KAF5657569.1"/>
    </source>
</evidence>
<dbReference type="Proteomes" id="UP000567885">
    <property type="component" value="Unassembled WGS sequence"/>
</dbReference>
<dbReference type="AlphaFoldDB" id="A0A8H5SVA8"/>